<dbReference type="AlphaFoldDB" id="A0A9D4CI04"/>
<dbReference type="EMBL" id="JAIWYP010000012">
    <property type="protein sequence ID" value="KAH3725282.1"/>
    <property type="molecule type" value="Genomic_DNA"/>
</dbReference>
<evidence type="ECO:0000313" key="2">
    <source>
        <dbReference type="Proteomes" id="UP000828390"/>
    </source>
</evidence>
<gene>
    <name evidence="1" type="ORF">DPMN_051116</name>
</gene>
<proteinExistence type="predicted"/>
<dbReference type="Proteomes" id="UP000828390">
    <property type="component" value="Unassembled WGS sequence"/>
</dbReference>
<protein>
    <submittedName>
        <fullName evidence="1">Uncharacterized protein</fullName>
    </submittedName>
</protein>
<reference evidence="1" key="2">
    <citation type="submission" date="2020-11" db="EMBL/GenBank/DDBJ databases">
        <authorList>
            <person name="McCartney M.A."/>
            <person name="Auch B."/>
            <person name="Kono T."/>
            <person name="Mallez S."/>
            <person name="Becker A."/>
            <person name="Gohl D.M."/>
            <person name="Silverstein K.A.T."/>
            <person name="Koren S."/>
            <person name="Bechman K.B."/>
            <person name="Herman A."/>
            <person name="Abrahante J.E."/>
            <person name="Garbe J."/>
        </authorList>
    </citation>
    <scope>NUCLEOTIDE SEQUENCE</scope>
    <source>
        <strain evidence="1">Duluth1</strain>
        <tissue evidence="1">Whole animal</tissue>
    </source>
</reference>
<evidence type="ECO:0000313" key="1">
    <source>
        <dbReference type="EMBL" id="KAH3725282.1"/>
    </source>
</evidence>
<accession>A0A9D4CI04</accession>
<name>A0A9D4CI04_DREPO</name>
<sequence length="231" mass="26387">MGTGFNGKNGLKQSVKARLWSTAVVPRMLYALEVLPYSQADLKALEAFQLITLKQVQHLADRTYNVAGLPLLGILHIRAQLHKNTLNLYDITIQTPGTVEYTVAERQLAMKLPTDHSFLYSIRRLLHTYNLPTAYQLFESPPSKEVWKAKLYSAVDQQTIATWQEKIQENPSLRYINTDALSVEKTHHLYTYVRPNRIDILRAETKAKLLTGTYTLQAKRAVFNQYAVNPT</sequence>
<reference evidence="1" key="1">
    <citation type="journal article" date="2019" name="bioRxiv">
        <title>The Genome of the Zebra Mussel, Dreissena polymorpha: A Resource for Invasive Species Research.</title>
        <authorList>
            <person name="McCartney M.A."/>
            <person name="Auch B."/>
            <person name="Kono T."/>
            <person name="Mallez S."/>
            <person name="Zhang Y."/>
            <person name="Obille A."/>
            <person name="Becker A."/>
            <person name="Abrahante J.E."/>
            <person name="Garbe J."/>
            <person name="Badalamenti J.P."/>
            <person name="Herman A."/>
            <person name="Mangelson H."/>
            <person name="Liachko I."/>
            <person name="Sullivan S."/>
            <person name="Sone E.D."/>
            <person name="Koren S."/>
            <person name="Silverstein K.A.T."/>
            <person name="Beckman K.B."/>
            <person name="Gohl D.M."/>
        </authorList>
    </citation>
    <scope>NUCLEOTIDE SEQUENCE</scope>
    <source>
        <strain evidence="1">Duluth1</strain>
        <tissue evidence="1">Whole animal</tissue>
    </source>
</reference>
<organism evidence="1 2">
    <name type="scientific">Dreissena polymorpha</name>
    <name type="common">Zebra mussel</name>
    <name type="synonym">Mytilus polymorpha</name>
    <dbReference type="NCBI Taxonomy" id="45954"/>
    <lineage>
        <taxon>Eukaryota</taxon>
        <taxon>Metazoa</taxon>
        <taxon>Spiralia</taxon>
        <taxon>Lophotrochozoa</taxon>
        <taxon>Mollusca</taxon>
        <taxon>Bivalvia</taxon>
        <taxon>Autobranchia</taxon>
        <taxon>Heteroconchia</taxon>
        <taxon>Euheterodonta</taxon>
        <taxon>Imparidentia</taxon>
        <taxon>Neoheterodontei</taxon>
        <taxon>Myida</taxon>
        <taxon>Dreissenoidea</taxon>
        <taxon>Dreissenidae</taxon>
        <taxon>Dreissena</taxon>
    </lineage>
</organism>
<comment type="caution">
    <text evidence="1">The sequence shown here is derived from an EMBL/GenBank/DDBJ whole genome shotgun (WGS) entry which is preliminary data.</text>
</comment>
<keyword evidence="2" id="KW-1185">Reference proteome</keyword>